<comment type="subcellular location">
    <subcellularLocation>
        <location evidence="1">Membrane</location>
        <topology evidence="1">Multi-pass membrane protein</topology>
    </subcellularLocation>
</comment>
<keyword evidence="4 7" id="KW-1133">Transmembrane helix</keyword>
<keyword evidence="5" id="KW-0040">ANK repeat</keyword>
<gene>
    <name evidence="9" type="ORF">RJ641_015459</name>
</gene>
<evidence type="ECO:0000256" key="4">
    <source>
        <dbReference type="ARBA" id="ARBA00022989"/>
    </source>
</evidence>
<evidence type="ECO:0000256" key="1">
    <source>
        <dbReference type="ARBA" id="ARBA00004141"/>
    </source>
</evidence>
<keyword evidence="3" id="KW-0677">Repeat</keyword>
<dbReference type="Gene3D" id="1.25.40.20">
    <property type="entry name" value="Ankyrin repeat-containing domain"/>
    <property type="match status" value="1"/>
</dbReference>
<dbReference type="InterPro" id="IPR026961">
    <property type="entry name" value="PGG_dom"/>
</dbReference>
<dbReference type="PANTHER" id="PTHR24186">
    <property type="entry name" value="PROTEIN PHOSPHATASE 1 REGULATORY SUBUNIT"/>
    <property type="match status" value="1"/>
</dbReference>
<evidence type="ECO:0000256" key="5">
    <source>
        <dbReference type="ARBA" id="ARBA00023043"/>
    </source>
</evidence>
<accession>A0AAN8UPP7</accession>
<feature type="transmembrane region" description="Helical" evidence="7">
    <location>
        <begin position="163"/>
        <end position="185"/>
    </location>
</feature>
<dbReference type="AlphaFoldDB" id="A0AAN8UPP7"/>
<sequence>MQELFSGLLLNEFLKRCSDSRELLDAKHQNIVHVEAASGRAKMVSPMLKQQELGALINESNGSRNTPSHLAAINWHPEIVSILTWDKRVNIKLAKNSGLTAADAAEKNMGSFTTFQMRLTWTVLKSAGVPRAPNSSNIRRISHTSISQEPPNGEKYKDRVNTLLLVATLVASVTFAADFTTPGGYNNSDLNQGMATLFTWHMFHLFLICDTIAVHISIIVVVTLIWAQLGDLGRVLAALKLAVSLLGLGLSMMSLAFTTLWWSTLVGLHMPFWSWAQSSWVEKKTMDPRLYEAETAGNFIKLKEL</sequence>
<evidence type="ECO:0000313" key="10">
    <source>
        <dbReference type="Proteomes" id="UP001370490"/>
    </source>
</evidence>
<feature type="transmembrane region" description="Helical" evidence="7">
    <location>
        <begin position="241"/>
        <end position="262"/>
    </location>
</feature>
<dbReference type="SUPFAM" id="SSF48403">
    <property type="entry name" value="Ankyrin repeat"/>
    <property type="match status" value="1"/>
</dbReference>
<dbReference type="Proteomes" id="UP001370490">
    <property type="component" value="Unassembled WGS sequence"/>
</dbReference>
<dbReference type="InterPro" id="IPR036770">
    <property type="entry name" value="Ankyrin_rpt-contain_sf"/>
</dbReference>
<reference evidence="9 10" key="1">
    <citation type="submission" date="2023-12" db="EMBL/GenBank/DDBJ databases">
        <title>A high-quality genome assembly for Dillenia turbinata (Dilleniales).</title>
        <authorList>
            <person name="Chanderbali A."/>
        </authorList>
    </citation>
    <scope>NUCLEOTIDE SEQUENCE [LARGE SCALE GENOMIC DNA]</scope>
    <source>
        <strain evidence="9">LSX21</strain>
        <tissue evidence="9">Leaf</tissue>
    </source>
</reference>
<feature type="domain" description="PGG" evidence="8">
    <location>
        <begin position="154"/>
        <end position="261"/>
    </location>
</feature>
<feature type="transmembrane region" description="Helical" evidence="7">
    <location>
        <begin position="205"/>
        <end position="229"/>
    </location>
</feature>
<evidence type="ECO:0000256" key="2">
    <source>
        <dbReference type="ARBA" id="ARBA00022692"/>
    </source>
</evidence>
<evidence type="ECO:0000256" key="3">
    <source>
        <dbReference type="ARBA" id="ARBA00022737"/>
    </source>
</evidence>
<dbReference type="Pfam" id="PF13962">
    <property type="entry name" value="PGG"/>
    <property type="match status" value="1"/>
</dbReference>
<keyword evidence="6 7" id="KW-0472">Membrane</keyword>
<name>A0AAN8UPP7_9MAGN</name>
<evidence type="ECO:0000256" key="7">
    <source>
        <dbReference type="SAM" id="Phobius"/>
    </source>
</evidence>
<keyword evidence="2 7" id="KW-0812">Transmembrane</keyword>
<comment type="caution">
    <text evidence="9">The sequence shown here is derived from an EMBL/GenBank/DDBJ whole genome shotgun (WGS) entry which is preliminary data.</text>
</comment>
<evidence type="ECO:0000256" key="6">
    <source>
        <dbReference type="ARBA" id="ARBA00023136"/>
    </source>
</evidence>
<protein>
    <submittedName>
        <fullName evidence="9">PGG domain</fullName>
    </submittedName>
</protein>
<dbReference type="EMBL" id="JBAMMX010000021">
    <property type="protein sequence ID" value="KAK6919555.1"/>
    <property type="molecule type" value="Genomic_DNA"/>
</dbReference>
<proteinExistence type="predicted"/>
<dbReference type="PANTHER" id="PTHR24186:SF46">
    <property type="entry name" value="PROTEIN ACCELERATED CELL DEATH 6-LIKE"/>
    <property type="match status" value="1"/>
</dbReference>
<dbReference type="GO" id="GO:0005886">
    <property type="term" value="C:plasma membrane"/>
    <property type="evidence" value="ECO:0007669"/>
    <property type="project" value="TreeGrafter"/>
</dbReference>
<evidence type="ECO:0000313" key="9">
    <source>
        <dbReference type="EMBL" id="KAK6919555.1"/>
    </source>
</evidence>
<evidence type="ECO:0000259" key="8">
    <source>
        <dbReference type="Pfam" id="PF13962"/>
    </source>
</evidence>
<keyword evidence="10" id="KW-1185">Reference proteome</keyword>
<organism evidence="9 10">
    <name type="scientific">Dillenia turbinata</name>
    <dbReference type="NCBI Taxonomy" id="194707"/>
    <lineage>
        <taxon>Eukaryota</taxon>
        <taxon>Viridiplantae</taxon>
        <taxon>Streptophyta</taxon>
        <taxon>Embryophyta</taxon>
        <taxon>Tracheophyta</taxon>
        <taxon>Spermatophyta</taxon>
        <taxon>Magnoliopsida</taxon>
        <taxon>eudicotyledons</taxon>
        <taxon>Gunneridae</taxon>
        <taxon>Pentapetalae</taxon>
        <taxon>Dilleniales</taxon>
        <taxon>Dilleniaceae</taxon>
        <taxon>Dillenia</taxon>
    </lineage>
</organism>